<dbReference type="SUPFAM" id="SSF140663">
    <property type="entry name" value="TTHA0068-like"/>
    <property type="match status" value="1"/>
</dbReference>
<proteinExistence type="predicted"/>
<comment type="caution">
    <text evidence="1">The sequence shown here is derived from an EMBL/GenBank/DDBJ whole genome shotgun (WGS) entry which is preliminary data.</text>
</comment>
<dbReference type="Pfam" id="PF03745">
    <property type="entry name" value="DUF309"/>
    <property type="match status" value="1"/>
</dbReference>
<gene>
    <name evidence="1" type="ORF">GO986_13925</name>
</gene>
<keyword evidence="2" id="KW-1185">Reference proteome</keyword>
<dbReference type="AlphaFoldDB" id="A0A7C9I0G9"/>
<evidence type="ECO:0000313" key="2">
    <source>
        <dbReference type="Proteomes" id="UP000483286"/>
    </source>
</evidence>
<reference evidence="1 2" key="1">
    <citation type="submission" date="2019-12" db="EMBL/GenBank/DDBJ databases">
        <title>Deinococcus sp. HMF7620 Genome sequencing and assembly.</title>
        <authorList>
            <person name="Kang H."/>
            <person name="Kim H."/>
            <person name="Joh K."/>
        </authorList>
    </citation>
    <scope>NUCLEOTIDE SEQUENCE [LARGE SCALE GENOMIC DNA]</scope>
    <source>
        <strain evidence="1 2">HMF7620</strain>
    </source>
</reference>
<dbReference type="RefSeq" id="WP_157459894.1">
    <property type="nucleotide sequence ID" value="NZ_WQLB01000019.1"/>
</dbReference>
<dbReference type="Proteomes" id="UP000483286">
    <property type="component" value="Unassembled WGS sequence"/>
</dbReference>
<evidence type="ECO:0000313" key="1">
    <source>
        <dbReference type="EMBL" id="MVN87855.1"/>
    </source>
</evidence>
<protein>
    <submittedName>
        <fullName evidence="1">DUF309 domain-containing protein</fullName>
    </submittedName>
</protein>
<name>A0A7C9I0G9_9DEIO</name>
<organism evidence="1 2">
    <name type="scientific">Deinococcus arboris</name>
    <dbReference type="NCBI Taxonomy" id="2682977"/>
    <lineage>
        <taxon>Bacteria</taxon>
        <taxon>Thermotogati</taxon>
        <taxon>Deinococcota</taxon>
        <taxon>Deinococci</taxon>
        <taxon>Deinococcales</taxon>
        <taxon>Deinococcaceae</taxon>
        <taxon>Deinococcus</taxon>
    </lineage>
</organism>
<accession>A0A7C9I0G9</accession>
<dbReference type="InterPro" id="IPR023203">
    <property type="entry name" value="TTHA0068_sf"/>
</dbReference>
<dbReference type="InterPro" id="IPR005500">
    <property type="entry name" value="DUF309"/>
</dbReference>
<sequence length="124" mass="14138">MAESVRDPEAFQRGAALFARGEWWEAHEAWEGPWQGAGGQERDFYQALILLAAALHKRWHHGSHSHRNFFKAERYLDALPPSYAGVDLARLRAEVWTALQEEGQYPVVMNGEETLLTQPDLEGH</sequence>
<dbReference type="EMBL" id="WQLB01000019">
    <property type="protein sequence ID" value="MVN87855.1"/>
    <property type="molecule type" value="Genomic_DNA"/>
</dbReference>
<dbReference type="Gene3D" id="1.10.3450.10">
    <property type="entry name" value="TTHA0068-like"/>
    <property type="match status" value="1"/>
</dbReference>